<dbReference type="InterPro" id="IPR007624">
    <property type="entry name" value="RNA_pol_sigma70_r3"/>
</dbReference>
<dbReference type="SUPFAM" id="SSF88946">
    <property type="entry name" value="Sigma2 domain of RNA polymerase sigma factors"/>
    <property type="match status" value="1"/>
</dbReference>
<dbReference type="Proteomes" id="UP001489004">
    <property type="component" value="Unassembled WGS sequence"/>
</dbReference>
<dbReference type="GO" id="GO:0016987">
    <property type="term" value="F:sigma factor activity"/>
    <property type="evidence" value="ECO:0007669"/>
    <property type="project" value="UniProtKB-KW"/>
</dbReference>
<keyword evidence="3" id="KW-0731">Sigma factor</keyword>
<dbReference type="Pfam" id="PF04539">
    <property type="entry name" value="Sigma70_r3"/>
    <property type="match status" value="1"/>
</dbReference>
<dbReference type="PANTHER" id="PTHR30603">
    <property type="entry name" value="RNA POLYMERASE SIGMA FACTOR RPO"/>
    <property type="match status" value="1"/>
</dbReference>
<evidence type="ECO:0000256" key="1">
    <source>
        <dbReference type="ARBA" id="ARBA00007788"/>
    </source>
</evidence>
<dbReference type="InterPro" id="IPR007627">
    <property type="entry name" value="RNA_pol_sigma70_r2"/>
</dbReference>
<keyword evidence="9" id="KW-1185">Reference proteome</keyword>
<evidence type="ECO:0000256" key="5">
    <source>
        <dbReference type="ARBA" id="ARBA00023163"/>
    </source>
</evidence>
<dbReference type="Pfam" id="PF04542">
    <property type="entry name" value="Sigma70_r2"/>
    <property type="match status" value="1"/>
</dbReference>
<dbReference type="Pfam" id="PF00140">
    <property type="entry name" value="Sigma70_r1_2"/>
    <property type="match status" value="1"/>
</dbReference>
<keyword evidence="4" id="KW-0238">DNA-binding</keyword>
<dbReference type="GO" id="GO:0006352">
    <property type="term" value="P:DNA-templated transcription initiation"/>
    <property type="evidence" value="ECO:0007669"/>
    <property type="project" value="InterPro"/>
</dbReference>
<dbReference type="InterPro" id="IPR000943">
    <property type="entry name" value="RNA_pol_sigma70"/>
</dbReference>
<dbReference type="SUPFAM" id="SSF88659">
    <property type="entry name" value="Sigma3 and sigma4 domains of RNA polymerase sigma factors"/>
    <property type="match status" value="2"/>
</dbReference>
<evidence type="ECO:0000313" key="9">
    <source>
        <dbReference type="Proteomes" id="UP001489004"/>
    </source>
</evidence>
<proteinExistence type="inferred from homology"/>
<dbReference type="InterPro" id="IPR050239">
    <property type="entry name" value="Sigma-70_RNA_pol_init_factors"/>
</dbReference>
<feature type="domain" description="RNA polymerase sigma-70" evidence="7">
    <location>
        <begin position="477"/>
        <end position="503"/>
    </location>
</feature>
<dbReference type="InterPro" id="IPR007630">
    <property type="entry name" value="RNA_pol_sigma70_r4"/>
</dbReference>
<dbReference type="InterPro" id="IPR013325">
    <property type="entry name" value="RNA_pol_sigma_r2"/>
</dbReference>
<dbReference type="Gene3D" id="1.10.601.10">
    <property type="entry name" value="RNA Polymerase Primary Sigma Factor"/>
    <property type="match status" value="1"/>
</dbReference>
<comment type="similarity">
    <text evidence="1">Belongs to the sigma-70 factor family.</text>
</comment>
<evidence type="ECO:0000313" key="8">
    <source>
        <dbReference type="EMBL" id="KAK9816494.1"/>
    </source>
</evidence>
<dbReference type="InterPro" id="IPR013324">
    <property type="entry name" value="RNA_pol_sigma_r3/r4-like"/>
</dbReference>
<evidence type="ECO:0000256" key="3">
    <source>
        <dbReference type="ARBA" id="ARBA00023082"/>
    </source>
</evidence>
<evidence type="ECO:0000256" key="2">
    <source>
        <dbReference type="ARBA" id="ARBA00023015"/>
    </source>
</evidence>
<dbReference type="PROSITE" id="PS00716">
    <property type="entry name" value="SIGMA70_2"/>
    <property type="match status" value="1"/>
</dbReference>
<evidence type="ECO:0000256" key="6">
    <source>
        <dbReference type="SAM" id="MobiDB-lite"/>
    </source>
</evidence>
<evidence type="ECO:0000256" key="4">
    <source>
        <dbReference type="ARBA" id="ARBA00023125"/>
    </source>
</evidence>
<dbReference type="AlphaFoldDB" id="A0AAW1Q847"/>
<dbReference type="PANTHER" id="PTHR30603:SF47">
    <property type="entry name" value="RNA POLYMERASE SIGMA FACTOR SIGD, CHLOROPLASTIC"/>
    <property type="match status" value="1"/>
</dbReference>
<dbReference type="NCBIfam" id="TIGR02937">
    <property type="entry name" value="sigma70-ECF"/>
    <property type="match status" value="1"/>
</dbReference>
<dbReference type="PRINTS" id="PR00046">
    <property type="entry name" value="SIGMA70FCT"/>
</dbReference>
<keyword evidence="5" id="KW-0804">Transcription</keyword>
<dbReference type="EMBL" id="JALJOR010000005">
    <property type="protein sequence ID" value="KAK9816494.1"/>
    <property type="molecule type" value="Genomic_DNA"/>
</dbReference>
<accession>A0AAW1Q847</accession>
<dbReference type="InterPro" id="IPR014284">
    <property type="entry name" value="RNA_pol_sigma-70_dom"/>
</dbReference>
<comment type="caution">
    <text evidence="8">The sequence shown here is derived from an EMBL/GenBank/DDBJ whole genome shotgun (WGS) entry which is preliminary data.</text>
</comment>
<dbReference type="Pfam" id="PF04545">
    <property type="entry name" value="Sigma70_r4"/>
    <property type="match status" value="1"/>
</dbReference>
<dbReference type="InterPro" id="IPR009042">
    <property type="entry name" value="RNA_pol_sigma70_r1_2"/>
</dbReference>
<dbReference type="Gene3D" id="1.10.10.10">
    <property type="entry name" value="Winged helix-like DNA-binding domain superfamily/Winged helix DNA-binding domain"/>
    <property type="match status" value="2"/>
</dbReference>
<protein>
    <recommendedName>
        <fullName evidence="7">RNA polymerase sigma-70 domain-containing protein</fullName>
    </recommendedName>
</protein>
<dbReference type="InterPro" id="IPR036388">
    <property type="entry name" value="WH-like_DNA-bd_sf"/>
</dbReference>
<dbReference type="GO" id="GO:0003677">
    <property type="term" value="F:DNA binding"/>
    <property type="evidence" value="ECO:0007669"/>
    <property type="project" value="UniProtKB-KW"/>
</dbReference>
<feature type="compositionally biased region" description="Low complexity" evidence="6">
    <location>
        <begin position="150"/>
        <end position="165"/>
    </location>
</feature>
<dbReference type="CDD" id="cd06171">
    <property type="entry name" value="Sigma70_r4"/>
    <property type="match status" value="1"/>
</dbReference>
<feature type="compositionally biased region" description="Low complexity" evidence="6">
    <location>
        <begin position="131"/>
        <end position="142"/>
    </location>
</feature>
<name>A0AAW1Q847_9CHLO</name>
<keyword evidence="2" id="KW-0805">Transcription regulation</keyword>
<reference evidence="8 9" key="1">
    <citation type="journal article" date="2024" name="Nat. Commun.">
        <title>Phylogenomics reveals the evolutionary origins of lichenization in chlorophyte algae.</title>
        <authorList>
            <person name="Puginier C."/>
            <person name="Libourel C."/>
            <person name="Otte J."/>
            <person name="Skaloud P."/>
            <person name="Haon M."/>
            <person name="Grisel S."/>
            <person name="Petersen M."/>
            <person name="Berrin J.G."/>
            <person name="Delaux P.M."/>
            <person name="Dal Grande F."/>
            <person name="Keller J."/>
        </authorList>
    </citation>
    <scope>NUCLEOTIDE SEQUENCE [LARGE SCALE GENOMIC DNA]</scope>
    <source>
        <strain evidence="8 9">SAG 2043</strain>
    </source>
</reference>
<gene>
    <name evidence="8" type="ORF">WJX72_000968</name>
</gene>
<feature type="region of interest" description="Disordered" evidence="6">
    <location>
        <begin position="101"/>
        <end position="165"/>
    </location>
</feature>
<evidence type="ECO:0000259" key="7">
    <source>
        <dbReference type="PROSITE" id="PS00716"/>
    </source>
</evidence>
<sequence length="537" mass="59677">MLSNGSRQCGRSVLEVLADSVVDGPALDPEIVHRQRLQQQDSITEEAKGKLEEIIKLKLLTKETGQAVQRLESEITPEDTRKLQLSREDHERAIQQARLEKRAKRAAKREQGALAVTPGKTERRGRPAGRTTAVSSTSAATTRKPLGTPVAASRGARAVAGRRSARASSWGKRSLVEDAAKPAIPAVAAKATTRTVSDNGPGDGMKLFFRQIGQHKLLTGEQEKALAAEVQDLIILERTKGEMEIEVGRKISMTQWAAACGCSEDVDAFERRVRSGQESRQHMVDANQRLVVSIAKKYVNRGMPLEDLIAEGIFGLMRGVEKFDPKRGFKFSTYAHWWIRQAVTRAISDQSRVIRLPVHLYEVMSKVKRAEKELADSLNRKPTSQEVADQIGITETKLNHIQKAYIMPGSLDAPLKRGDGESNTLEDLIPDEEQEPHESAIKKLLSRDLDNVLNTLTEREQGVLRLRYGLDNGKSQTLEEIGLHFQVTRERIRQIESKAILKLRSPARNSVLQEYVTGGRPTSQARYASRAISGKSQ</sequence>
<organism evidence="8 9">
    <name type="scientific">[Myrmecia] bisecta</name>
    <dbReference type="NCBI Taxonomy" id="41462"/>
    <lineage>
        <taxon>Eukaryota</taxon>
        <taxon>Viridiplantae</taxon>
        <taxon>Chlorophyta</taxon>
        <taxon>core chlorophytes</taxon>
        <taxon>Trebouxiophyceae</taxon>
        <taxon>Trebouxiales</taxon>
        <taxon>Trebouxiaceae</taxon>
        <taxon>Myrmecia</taxon>
    </lineage>
</organism>